<comment type="caution">
    <text evidence="2">The sequence shown here is derived from an EMBL/GenBank/DDBJ whole genome shotgun (WGS) entry which is preliminary data.</text>
</comment>
<feature type="transmembrane region" description="Helical" evidence="1">
    <location>
        <begin position="38"/>
        <end position="56"/>
    </location>
</feature>
<dbReference type="EMBL" id="NHNT01000002">
    <property type="protein sequence ID" value="OUZ40132.1"/>
    <property type="molecule type" value="Genomic_DNA"/>
</dbReference>
<dbReference type="RefSeq" id="WP_087616347.1">
    <property type="nucleotide sequence ID" value="NZ_JAFBEY010000001.1"/>
</dbReference>
<keyword evidence="1" id="KW-0472">Membrane</keyword>
<evidence type="ECO:0000256" key="1">
    <source>
        <dbReference type="SAM" id="Phobius"/>
    </source>
</evidence>
<protein>
    <submittedName>
        <fullName evidence="2">Uncharacterized protein</fullName>
    </submittedName>
</protein>
<name>A0ABX3ZK74_9BACL</name>
<keyword evidence="1" id="KW-0812">Transmembrane</keyword>
<organism evidence="2 3">
    <name type="scientific">Solibacillus kalamii</name>
    <dbReference type="NCBI Taxonomy" id="1748298"/>
    <lineage>
        <taxon>Bacteria</taxon>
        <taxon>Bacillati</taxon>
        <taxon>Bacillota</taxon>
        <taxon>Bacilli</taxon>
        <taxon>Bacillales</taxon>
        <taxon>Caryophanaceae</taxon>
        <taxon>Solibacillus</taxon>
    </lineage>
</organism>
<proteinExistence type="predicted"/>
<accession>A0ABX3ZK74</accession>
<evidence type="ECO:0000313" key="3">
    <source>
        <dbReference type="Proteomes" id="UP000196594"/>
    </source>
</evidence>
<sequence length="67" mass="7942">MRKNQLYYLIFPITYFILVTAGQYFANGNIKWRENLSLTVIALIVLCLSLAIINWAKTPHVWKRKDR</sequence>
<feature type="transmembrane region" description="Helical" evidence="1">
    <location>
        <begin position="7"/>
        <end position="26"/>
    </location>
</feature>
<keyword evidence="3" id="KW-1185">Reference proteome</keyword>
<reference evidence="2 3" key="1">
    <citation type="journal article" date="2017" name="Int. J. Syst. Evol. Microbiol.">
        <title>Solibacillus kalamii sp. nov., isolated from a high-efficiency particulate arrestance filter system used in the International Space Station.</title>
        <authorList>
            <person name="Checinska Sielaff A."/>
            <person name="Kumar R.M."/>
            <person name="Pal D."/>
            <person name="Mayilraj S."/>
            <person name="Venkateswaran K."/>
        </authorList>
    </citation>
    <scope>NUCLEOTIDE SEQUENCE [LARGE SCALE GENOMIC DNA]</scope>
    <source>
        <strain evidence="2 3">ISSFR-015</strain>
    </source>
</reference>
<keyword evidence="1" id="KW-1133">Transmembrane helix</keyword>
<gene>
    <name evidence="2" type="ORF">CBM15_06345</name>
</gene>
<evidence type="ECO:0000313" key="2">
    <source>
        <dbReference type="EMBL" id="OUZ40132.1"/>
    </source>
</evidence>
<dbReference type="Proteomes" id="UP000196594">
    <property type="component" value="Unassembled WGS sequence"/>
</dbReference>